<evidence type="ECO:0000313" key="4">
    <source>
        <dbReference type="Proteomes" id="UP000663832"/>
    </source>
</evidence>
<evidence type="ECO:0000313" key="5">
    <source>
        <dbReference type="Proteomes" id="UP000663877"/>
    </source>
</evidence>
<proteinExistence type="predicted"/>
<dbReference type="EMBL" id="CAJNOM010000222">
    <property type="protein sequence ID" value="CAF1250533.1"/>
    <property type="molecule type" value="Genomic_DNA"/>
</dbReference>
<dbReference type="Proteomes" id="UP000663877">
    <property type="component" value="Unassembled WGS sequence"/>
</dbReference>
<dbReference type="AlphaFoldDB" id="A0A814LHS5"/>
<dbReference type="Proteomes" id="UP000663832">
    <property type="component" value="Unassembled WGS sequence"/>
</dbReference>
<evidence type="ECO:0000256" key="1">
    <source>
        <dbReference type="SAM" id="MobiDB-lite"/>
    </source>
</evidence>
<dbReference type="OrthoDB" id="6110468at2759"/>
<accession>A0A814LHS5</accession>
<comment type="caution">
    <text evidence="2">The sequence shown here is derived from an EMBL/GenBank/DDBJ whole genome shotgun (WGS) entry which is preliminary data.</text>
</comment>
<name>A0A814LHS5_9BILA</name>
<protein>
    <submittedName>
        <fullName evidence="2">Uncharacterized protein</fullName>
    </submittedName>
</protein>
<reference evidence="2" key="1">
    <citation type="submission" date="2021-02" db="EMBL/GenBank/DDBJ databases">
        <authorList>
            <person name="Nowell W R."/>
        </authorList>
    </citation>
    <scope>NUCLEOTIDE SEQUENCE</scope>
</reference>
<organism evidence="2 5">
    <name type="scientific">Adineta steineri</name>
    <dbReference type="NCBI Taxonomy" id="433720"/>
    <lineage>
        <taxon>Eukaryota</taxon>
        <taxon>Metazoa</taxon>
        <taxon>Spiralia</taxon>
        <taxon>Gnathifera</taxon>
        <taxon>Rotifera</taxon>
        <taxon>Eurotatoria</taxon>
        <taxon>Bdelloidea</taxon>
        <taxon>Adinetida</taxon>
        <taxon>Adinetidae</taxon>
        <taxon>Adineta</taxon>
    </lineage>
</organism>
<evidence type="ECO:0000313" key="3">
    <source>
        <dbReference type="EMBL" id="CAF1250533.1"/>
    </source>
</evidence>
<dbReference type="EMBL" id="CAJNOI010000104">
    <property type="protein sequence ID" value="CAF1065955.1"/>
    <property type="molecule type" value="Genomic_DNA"/>
</dbReference>
<evidence type="ECO:0000313" key="2">
    <source>
        <dbReference type="EMBL" id="CAF1065955.1"/>
    </source>
</evidence>
<feature type="region of interest" description="Disordered" evidence="1">
    <location>
        <begin position="270"/>
        <end position="303"/>
    </location>
</feature>
<sequence>MTTTLSSESANWILPSYPRTFTSTLPNYEEAPPFRVNHEGVKNYVKNRGSLNIGDWAIEGRRMSTTATTVSDNQQSNLVQPKVLGSEALRNYNKSRCSTPNLIYGDLQPPDSHHGMRVKREGQANYEKNHNSQVKTLQENYGKLPLPRQPAPHIQGEVATNLYYLHQEGQMGPILNNYGRSSATPRSVPPHVKGLAAQMNREKGRGDSQLLEHGIKRHVPTSELNLKGEQAHLNYDMGQGHHVNELFHRYGKLQQSARTAPKVKFDGVDNFAKGQGDSMRKTLSQCPPTNRRMERPQTAPFWQ</sequence>
<keyword evidence="4" id="KW-1185">Reference proteome</keyword>
<gene>
    <name evidence="2" type="ORF">BJG266_LOCUS19433</name>
    <name evidence="3" type="ORF">QVE165_LOCUS28482</name>
</gene>